<feature type="region of interest" description="Disordered" evidence="1">
    <location>
        <begin position="13"/>
        <end position="89"/>
    </location>
</feature>
<evidence type="ECO:0000256" key="1">
    <source>
        <dbReference type="SAM" id="MobiDB-lite"/>
    </source>
</evidence>
<reference evidence="2" key="2">
    <citation type="submission" date="2023-06" db="EMBL/GenBank/DDBJ databases">
        <authorList>
            <consortium name="Lawrence Berkeley National Laboratory"/>
            <person name="Haridas S."/>
            <person name="Hensen N."/>
            <person name="Bonometti L."/>
            <person name="Westerberg I."/>
            <person name="Brannstrom I.O."/>
            <person name="Guillou S."/>
            <person name="Cros-Aarteil S."/>
            <person name="Calhoun S."/>
            <person name="Kuo A."/>
            <person name="Mondo S."/>
            <person name="Pangilinan J."/>
            <person name="Riley R."/>
            <person name="LaButti K."/>
            <person name="Andreopoulos B."/>
            <person name="Lipzen A."/>
            <person name="Chen C."/>
            <person name="Yanf M."/>
            <person name="Daum C."/>
            <person name="Ng V."/>
            <person name="Clum A."/>
            <person name="Steindorff A."/>
            <person name="Ohm R."/>
            <person name="Martin F."/>
            <person name="Silar P."/>
            <person name="Natvig D."/>
            <person name="Lalanne C."/>
            <person name="Gautier V."/>
            <person name="Ament-velasquez S.L."/>
            <person name="Kruys A."/>
            <person name="Hutchinson M.I."/>
            <person name="Powell A.J."/>
            <person name="Barry K."/>
            <person name="Miller A.N."/>
            <person name="Grigoriev I.V."/>
            <person name="Debuchy R."/>
            <person name="Gladieux P."/>
            <person name="Thoren M.H."/>
            <person name="Johannesson H."/>
        </authorList>
    </citation>
    <scope>NUCLEOTIDE SEQUENCE</scope>
    <source>
        <strain evidence="2">CBS 232.78</strain>
    </source>
</reference>
<dbReference type="Proteomes" id="UP001285441">
    <property type="component" value="Unassembled WGS sequence"/>
</dbReference>
<sequence>MFAVMPATVFSFGHDASSTSPAHRPVVSSPLSSSPIRASSSSKAQGYTHSHRDTQSSPITAPPKSTKFKYATRNSRPNPIIQRREDAQDSRRRLFLHNVRQRADERKWDKRGGEDELLKLEWWRLNRELQQAKLSAVDFLPTERDIEDEPQLPGHHQQPEAEDLDALMVDDIEQQEQAEIDAMVALLPAYNTPHHSVPPSPHHFSDDEDYDGLFMDLLSHEETSGNNFSMDVEMS</sequence>
<accession>A0AAE0KK13</accession>
<organism evidence="2 3">
    <name type="scientific">Podospora didyma</name>
    <dbReference type="NCBI Taxonomy" id="330526"/>
    <lineage>
        <taxon>Eukaryota</taxon>
        <taxon>Fungi</taxon>
        <taxon>Dikarya</taxon>
        <taxon>Ascomycota</taxon>
        <taxon>Pezizomycotina</taxon>
        <taxon>Sordariomycetes</taxon>
        <taxon>Sordariomycetidae</taxon>
        <taxon>Sordariales</taxon>
        <taxon>Podosporaceae</taxon>
        <taxon>Podospora</taxon>
    </lineage>
</organism>
<gene>
    <name evidence="2" type="ORF">B0H63DRAFT_230350</name>
</gene>
<protein>
    <submittedName>
        <fullName evidence="2">Uncharacterized protein</fullName>
    </submittedName>
</protein>
<dbReference type="AlphaFoldDB" id="A0AAE0KK13"/>
<dbReference type="EMBL" id="JAULSW010000006">
    <property type="protein sequence ID" value="KAK3377929.1"/>
    <property type="molecule type" value="Genomic_DNA"/>
</dbReference>
<comment type="caution">
    <text evidence="2">The sequence shown here is derived from an EMBL/GenBank/DDBJ whole genome shotgun (WGS) entry which is preliminary data.</text>
</comment>
<name>A0AAE0KK13_9PEZI</name>
<feature type="compositionally biased region" description="Low complexity" evidence="1">
    <location>
        <begin position="28"/>
        <end position="42"/>
    </location>
</feature>
<evidence type="ECO:0000313" key="3">
    <source>
        <dbReference type="Proteomes" id="UP001285441"/>
    </source>
</evidence>
<evidence type="ECO:0000313" key="2">
    <source>
        <dbReference type="EMBL" id="KAK3377929.1"/>
    </source>
</evidence>
<keyword evidence="3" id="KW-1185">Reference proteome</keyword>
<proteinExistence type="predicted"/>
<reference evidence="2" key="1">
    <citation type="journal article" date="2023" name="Mol. Phylogenet. Evol.">
        <title>Genome-scale phylogeny and comparative genomics of the fungal order Sordariales.</title>
        <authorList>
            <person name="Hensen N."/>
            <person name="Bonometti L."/>
            <person name="Westerberg I."/>
            <person name="Brannstrom I.O."/>
            <person name="Guillou S."/>
            <person name="Cros-Aarteil S."/>
            <person name="Calhoun S."/>
            <person name="Haridas S."/>
            <person name="Kuo A."/>
            <person name="Mondo S."/>
            <person name="Pangilinan J."/>
            <person name="Riley R."/>
            <person name="LaButti K."/>
            <person name="Andreopoulos B."/>
            <person name="Lipzen A."/>
            <person name="Chen C."/>
            <person name="Yan M."/>
            <person name="Daum C."/>
            <person name="Ng V."/>
            <person name="Clum A."/>
            <person name="Steindorff A."/>
            <person name="Ohm R.A."/>
            <person name="Martin F."/>
            <person name="Silar P."/>
            <person name="Natvig D.O."/>
            <person name="Lalanne C."/>
            <person name="Gautier V."/>
            <person name="Ament-Velasquez S.L."/>
            <person name="Kruys A."/>
            <person name="Hutchinson M.I."/>
            <person name="Powell A.J."/>
            <person name="Barry K."/>
            <person name="Miller A.N."/>
            <person name="Grigoriev I.V."/>
            <person name="Debuchy R."/>
            <person name="Gladieux P."/>
            <person name="Hiltunen Thoren M."/>
            <person name="Johannesson H."/>
        </authorList>
    </citation>
    <scope>NUCLEOTIDE SEQUENCE</scope>
    <source>
        <strain evidence="2">CBS 232.78</strain>
    </source>
</reference>